<dbReference type="Proteomes" id="UP001056978">
    <property type="component" value="Chromosome 8"/>
</dbReference>
<evidence type="ECO:0000313" key="1">
    <source>
        <dbReference type="EMBL" id="KAI4839105.1"/>
    </source>
</evidence>
<sequence length="288" mass="34073">MSVSSIYVYLYQDDLIFDRQSKMKKEKMKEINSFGRKDCSNYEEVLVKTEDGYTHKCWYVKARNHKNKPVILYFPGNGEYLEKYVRTFDYITNRVDANIFSCPNRGCGTNEETPSEEYFYKDAYIYLNHLKQSKRNKIFIFGSSMGAAVALETASKYQNDVYGLILQNPFLSMERMAHDKKPFLYFFLFNYDLLIRTRMDNEKTIKNLHIPILFNVSEKDEMVSTEHSKILYEICPSKNKFMYIAKNGTHDNILINDKGEYHQSMKIFIETAISLKDVNKEKEENKNR</sequence>
<accession>A0ACB9YAN1</accession>
<comment type="caution">
    <text evidence="1">The sequence shown here is derived from an EMBL/GenBank/DDBJ whole genome shotgun (WGS) entry which is preliminary data.</text>
</comment>
<protein>
    <submittedName>
        <fullName evidence="1">Uncharacterized protein</fullName>
    </submittedName>
</protein>
<reference evidence="1" key="1">
    <citation type="submission" date="2022-06" db="EMBL/GenBank/DDBJ databases">
        <title>The First Complete Genome of the Simian Malaria Parasite Plasmodium brasilianum.</title>
        <authorList>
            <person name="Bajic M."/>
            <person name="Ravishankar S."/>
        </authorList>
    </citation>
    <scope>NUCLEOTIDE SEQUENCE</scope>
    <source>
        <strain evidence="1">Bolivian I</strain>
    </source>
</reference>
<keyword evidence="2" id="KW-1185">Reference proteome</keyword>
<evidence type="ECO:0000313" key="2">
    <source>
        <dbReference type="Proteomes" id="UP001056978"/>
    </source>
</evidence>
<dbReference type="EMBL" id="CM043776">
    <property type="protein sequence ID" value="KAI4839105.1"/>
    <property type="molecule type" value="Genomic_DNA"/>
</dbReference>
<proteinExistence type="predicted"/>
<gene>
    <name evidence="1" type="ORF">MKS88_002621</name>
</gene>
<organism evidence="1 2">
    <name type="scientific">Plasmodium brasilianum</name>
    <dbReference type="NCBI Taxonomy" id="5824"/>
    <lineage>
        <taxon>Eukaryota</taxon>
        <taxon>Sar</taxon>
        <taxon>Alveolata</taxon>
        <taxon>Apicomplexa</taxon>
        <taxon>Aconoidasida</taxon>
        <taxon>Haemosporida</taxon>
        <taxon>Plasmodiidae</taxon>
        <taxon>Plasmodium</taxon>
        <taxon>Plasmodium (Plasmodium)</taxon>
    </lineage>
</organism>
<name>A0ACB9YAN1_PLABR</name>